<feature type="compositionally biased region" description="Polar residues" evidence="1">
    <location>
        <begin position="116"/>
        <end position="142"/>
    </location>
</feature>
<dbReference type="Pfam" id="PF17802">
    <property type="entry name" value="SpaA"/>
    <property type="match status" value="1"/>
</dbReference>
<dbReference type="InterPro" id="IPR041033">
    <property type="entry name" value="SpaA_PFL_dom_1"/>
</dbReference>
<dbReference type="RefSeq" id="WP_185175721.1">
    <property type="nucleotide sequence ID" value="NZ_CP059404.1"/>
</dbReference>
<keyword evidence="2" id="KW-1133">Transmembrane helix</keyword>
<evidence type="ECO:0000313" key="4">
    <source>
        <dbReference type="EMBL" id="QNE89346.1"/>
    </source>
</evidence>
<dbReference type="KEGG" id="cik:H0194_09955"/>
<feature type="transmembrane region" description="Helical" evidence="2">
    <location>
        <begin position="1006"/>
        <end position="1027"/>
    </location>
</feature>
<organism evidence="4 5">
    <name type="scientific">Corynebacterium incognita</name>
    <dbReference type="NCBI Taxonomy" id="2754725"/>
    <lineage>
        <taxon>Bacteria</taxon>
        <taxon>Bacillati</taxon>
        <taxon>Actinomycetota</taxon>
        <taxon>Actinomycetes</taxon>
        <taxon>Mycobacteriales</taxon>
        <taxon>Corynebacteriaceae</taxon>
        <taxon>Corynebacterium</taxon>
    </lineage>
</organism>
<dbReference type="Gene3D" id="2.60.40.10">
    <property type="entry name" value="Immunoglobulins"/>
    <property type="match status" value="2"/>
</dbReference>
<dbReference type="Proteomes" id="UP000515743">
    <property type="component" value="Chromosome"/>
</dbReference>
<keyword evidence="2" id="KW-0812">Transmembrane</keyword>
<feature type="compositionally biased region" description="Low complexity" evidence="1">
    <location>
        <begin position="188"/>
        <end position="201"/>
    </location>
</feature>
<keyword evidence="2" id="KW-0472">Membrane</keyword>
<name>A0A7G7CP30_9CORY</name>
<feature type="domain" description="SpaA-like prealbumin fold" evidence="3">
    <location>
        <begin position="758"/>
        <end position="859"/>
    </location>
</feature>
<evidence type="ECO:0000313" key="5">
    <source>
        <dbReference type="Proteomes" id="UP000515743"/>
    </source>
</evidence>
<feature type="compositionally biased region" description="Low complexity" evidence="1">
    <location>
        <begin position="248"/>
        <end position="263"/>
    </location>
</feature>
<dbReference type="GO" id="GO:0005975">
    <property type="term" value="P:carbohydrate metabolic process"/>
    <property type="evidence" value="ECO:0007669"/>
    <property type="project" value="UniProtKB-ARBA"/>
</dbReference>
<accession>A0A7G7CP30</accession>
<feature type="compositionally biased region" description="Low complexity" evidence="1">
    <location>
        <begin position="87"/>
        <end position="115"/>
    </location>
</feature>
<dbReference type="AlphaFoldDB" id="A0A7G7CP30"/>
<feature type="region of interest" description="Disordered" evidence="1">
    <location>
        <begin position="79"/>
        <end position="265"/>
    </location>
</feature>
<keyword evidence="5" id="KW-1185">Reference proteome</keyword>
<evidence type="ECO:0000259" key="3">
    <source>
        <dbReference type="Pfam" id="PF17802"/>
    </source>
</evidence>
<gene>
    <name evidence="4" type="ORF">H0194_09955</name>
</gene>
<sequence>MDAEALLDIGRHMTPSHSPLLQRGKAITRALSLGLVVMFGCAGAAVAEDSSVGPAVVMGEDGQDDRLVIDENMLSEEMAEVADAKSTHPSSASSSASTSPSSSASSSSVEPTVSSTQKETSKAQASEPSLVNSPTEVESTEPTLLKPPSAESSAAEETPESPSVEVSTPTTVETSTQEDNAEASTSLTNEVTETTEAPETTAGEEDAIAALNGLSPEGIPDENDPLFSWMSEDAQPSNEAETEKESAAAEQESAAASSSAQKPAESRSMSRALAVAAAANLTCSPGSYYSTDLNGVVYRGTKSGTTYTAPTRTFQFRRNTLNYQGYPYYGSQVNGLGINSDGSIAYALDRFDWANTVDILRYNTATGTSTVPKRITIQAPRGTNFSTTGIVGGAVSKKTGDNDYYFGGFTTGQVSTQYWVPPRYEWRPFYDRYGRYLYHDWYQVGGGYYETVTEHTVRFNLWRYDAETNTVAYLGYTPVVTSYSPLPPANGDISFDAEGNLYVLYSTTSQSKIVPITKESIAAAESRLPVGIDDQKTNEYYELAAQATPALPGTGAVYYGMTFISDGTIVAQTDDNNGLPRYVNIDPATGKVVSSSLGYSGVGEHTDTAGCNSFPTIALEKDFQRANSNHEVKLEILQKGNNIPVGSAVTNGLEPDGSIREGRQDEFAGPVPARAGQTYILRETGTVREGTAGAAPNANEYNVTLQCVNDTTGAILPVTDVSTVTSPPTRQYEVVVPNSSTSVAAVTCKYVNKARVGTLTFNKTDTAKDGSISMLAGSEWELRQTDAPAGTTPRRFALKDCVAEIAEACLRENYDLNPAEGEFLVDNIPYGKYELVETKAPTGYELLKNPIPVTVDRGSVSLRPVNYNEKDLGNIDNVQITGTVIWQKLAENPNMPSDPSLLGGSTWTITPVDANNRPTGAARVIEDCIAAGCTEDLKDSDPSPGDFLIKGLPSGRYALQETKAPLGFRVDPTIRYFIVPDSGSVNVGSFVNDLIVEPTLPKTGSYGVAPLFAFAGLIIAVGLALGMRRQWLA</sequence>
<evidence type="ECO:0000256" key="1">
    <source>
        <dbReference type="SAM" id="MobiDB-lite"/>
    </source>
</evidence>
<proteinExistence type="predicted"/>
<protein>
    <submittedName>
        <fullName evidence="4">Prealbumin-like fold domain-containing protein</fullName>
    </submittedName>
</protein>
<dbReference type="SUPFAM" id="SSF82171">
    <property type="entry name" value="DPP6 N-terminal domain-like"/>
    <property type="match status" value="1"/>
</dbReference>
<dbReference type="InterPro" id="IPR013783">
    <property type="entry name" value="Ig-like_fold"/>
</dbReference>
<dbReference type="EMBL" id="CP059404">
    <property type="protein sequence ID" value="QNE89346.1"/>
    <property type="molecule type" value="Genomic_DNA"/>
</dbReference>
<evidence type="ECO:0000256" key="2">
    <source>
        <dbReference type="SAM" id="Phobius"/>
    </source>
</evidence>
<feature type="compositionally biased region" description="Low complexity" evidence="1">
    <location>
        <begin position="147"/>
        <end position="175"/>
    </location>
</feature>
<reference evidence="4 5" key="1">
    <citation type="submission" date="2020-07" db="EMBL/GenBank/DDBJ databases">
        <title>Complete genome and description of Corynebacterium incognita strain Marseille-Q3630 sp. nov.</title>
        <authorList>
            <person name="Boxberger M."/>
        </authorList>
    </citation>
    <scope>NUCLEOTIDE SEQUENCE [LARGE SCALE GENOMIC DNA]</scope>
    <source>
        <strain evidence="4 5">Marseille-Q3630</strain>
    </source>
</reference>